<name>A0AAE5GNS2_9VIBR</name>
<dbReference type="AlphaFoldDB" id="A0AAE5GNS2"/>
<dbReference type="RefSeq" id="WP_345775835.1">
    <property type="nucleotide sequence ID" value="NZ_JBFOMF010000036.1"/>
</dbReference>
<proteinExistence type="predicted"/>
<sequence>MKKQDLPEKVCTICNRHFAWRKKWAKCWHDVKYCSERCRKSR</sequence>
<dbReference type="PIRSF" id="PIRSF037205">
    <property type="entry name" value="UCP037205"/>
    <property type="match status" value="1"/>
</dbReference>
<protein>
    <submittedName>
        <fullName evidence="1">DUF2256 domain-containing protein</fullName>
    </submittedName>
</protein>
<organism evidence="1 2">
    <name type="scientific">Vibrio tubiashii</name>
    <dbReference type="NCBI Taxonomy" id="29498"/>
    <lineage>
        <taxon>Bacteria</taxon>
        <taxon>Pseudomonadati</taxon>
        <taxon>Pseudomonadota</taxon>
        <taxon>Gammaproteobacteria</taxon>
        <taxon>Vibrionales</taxon>
        <taxon>Vibrionaceae</taxon>
        <taxon>Vibrio</taxon>
        <taxon>Vibrio oreintalis group</taxon>
    </lineage>
</organism>
<accession>A0AAE5GNS2</accession>
<gene>
    <name evidence="1" type="ORF">F0237_05895</name>
</gene>
<comment type="caution">
    <text evidence="1">The sequence shown here is derived from an EMBL/GenBank/DDBJ whole genome shotgun (WGS) entry which is preliminary data.</text>
</comment>
<dbReference type="Proteomes" id="UP000572722">
    <property type="component" value="Unassembled WGS sequence"/>
</dbReference>
<evidence type="ECO:0000313" key="2">
    <source>
        <dbReference type="Proteomes" id="UP000572722"/>
    </source>
</evidence>
<dbReference type="InterPro" id="IPR017136">
    <property type="entry name" value="UCP037205"/>
</dbReference>
<evidence type="ECO:0000313" key="1">
    <source>
        <dbReference type="EMBL" id="NOI80195.1"/>
    </source>
</evidence>
<reference evidence="1 2" key="1">
    <citation type="submission" date="2019-08" db="EMBL/GenBank/DDBJ databases">
        <title>Draft genome sequencing and comparative genomics of hatchery-associated Vibrios.</title>
        <authorList>
            <person name="Kehlet-Delgado H."/>
            <person name="Mueller R.S."/>
        </authorList>
    </citation>
    <scope>NUCLEOTIDE SEQUENCE [LARGE SCALE GENOMIC DNA]</scope>
    <source>
        <strain evidence="1 2">01-65-5-1</strain>
    </source>
</reference>
<dbReference type="Pfam" id="PF10013">
    <property type="entry name" value="DUF2256"/>
    <property type="match status" value="1"/>
</dbReference>
<dbReference type="EMBL" id="VTXO01000001">
    <property type="protein sequence ID" value="NOI80195.1"/>
    <property type="molecule type" value="Genomic_DNA"/>
</dbReference>
<dbReference type="PANTHER" id="PTHR37463:SF1">
    <property type="entry name" value="DUF2256 DOMAIN-CONTAINING PROTEIN"/>
    <property type="match status" value="1"/>
</dbReference>
<dbReference type="PANTHER" id="PTHR37463">
    <property type="entry name" value="GSL3115 PROTEIN"/>
    <property type="match status" value="1"/>
</dbReference>